<evidence type="ECO:0000313" key="3">
    <source>
        <dbReference type="Proteomes" id="UP001287286"/>
    </source>
</evidence>
<name>A0ABR0BXK1_PURLI</name>
<feature type="compositionally biased region" description="Basic and acidic residues" evidence="1">
    <location>
        <begin position="117"/>
        <end position="131"/>
    </location>
</feature>
<comment type="caution">
    <text evidence="2">The sequence shown here is derived from an EMBL/GenBank/DDBJ whole genome shotgun (WGS) entry which is preliminary data.</text>
</comment>
<reference evidence="2 3" key="1">
    <citation type="journal article" date="2024" name="Microbiol. Resour. Announc.">
        <title>Genome annotations for the ascomycete fungi Trichoderma harzianum, Trichoderma aggressivum, and Purpureocillium lilacinum.</title>
        <authorList>
            <person name="Beijen E.P.W."/>
            <person name="Ohm R.A."/>
        </authorList>
    </citation>
    <scope>NUCLEOTIDE SEQUENCE [LARGE SCALE GENOMIC DNA]</scope>
    <source>
        <strain evidence="2 3">CBS 150709</strain>
    </source>
</reference>
<gene>
    <name evidence="2" type="ORF">Purlil1_6664</name>
</gene>
<accession>A0ABR0BXK1</accession>
<feature type="region of interest" description="Disordered" evidence="1">
    <location>
        <begin position="259"/>
        <end position="307"/>
    </location>
</feature>
<proteinExistence type="predicted"/>
<keyword evidence="3" id="KW-1185">Reference proteome</keyword>
<organism evidence="2 3">
    <name type="scientific">Purpureocillium lilacinum</name>
    <name type="common">Paecilomyces lilacinus</name>
    <dbReference type="NCBI Taxonomy" id="33203"/>
    <lineage>
        <taxon>Eukaryota</taxon>
        <taxon>Fungi</taxon>
        <taxon>Dikarya</taxon>
        <taxon>Ascomycota</taxon>
        <taxon>Pezizomycotina</taxon>
        <taxon>Sordariomycetes</taxon>
        <taxon>Hypocreomycetidae</taxon>
        <taxon>Hypocreales</taxon>
        <taxon>Ophiocordycipitaceae</taxon>
        <taxon>Purpureocillium</taxon>
    </lineage>
</organism>
<feature type="compositionally biased region" description="Low complexity" evidence="1">
    <location>
        <begin position="144"/>
        <end position="153"/>
    </location>
</feature>
<dbReference type="Proteomes" id="UP001287286">
    <property type="component" value="Unassembled WGS sequence"/>
</dbReference>
<sequence length="460" mass="49323">MDCIVTINININTRGLNEPCMSFQPAVKQPRRFRNRRLETTTMWPPEELSGRLPGQANELATSSKNRDALFQGSMPPELQNPFALVRAGPKLQTPQELWGPETSGVAGAMAWAVESLQRDSTKTPKRENRQGIHGSVGRPAPAPASQEAAARAESAERGRKRGLKTSTPITCPGRRFLEEANDDDDKLLSVVPSTGAATKTPPSADAADAIMLGTTPLAARVCWPAPWRPPHKGRVARGPGTALCRRGSQLSPIIPCSRQPMTALRNPGELRSSSGRAPPRLIAEPRRSSPSVAVHPAPGAGSDTQYPGLRASSEVVPVIQVPNPMLANGARDSAGRQLGFRYQSASPNGTMHLRLDLRTEMQLRAMDATTGLAGYSATSLGHGCQIGSFEMSCPEFAAEWPVGWPGRGRPGELSWRVAGSPTLFVGRAEGEVCVAPQHLDSKAASDQGRGVRGVWQMWV</sequence>
<protein>
    <submittedName>
        <fullName evidence="2">Uncharacterized protein</fullName>
    </submittedName>
</protein>
<evidence type="ECO:0000256" key="1">
    <source>
        <dbReference type="SAM" id="MobiDB-lite"/>
    </source>
</evidence>
<dbReference type="EMBL" id="JAWRVI010000022">
    <property type="protein sequence ID" value="KAK4088811.1"/>
    <property type="molecule type" value="Genomic_DNA"/>
</dbReference>
<evidence type="ECO:0000313" key="2">
    <source>
        <dbReference type="EMBL" id="KAK4088811.1"/>
    </source>
</evidence>
<feature type="region of interest" description="Disordered" evidence="1">
    <location>
        <begin position="117"/>
        <end position="181"/>
    </location>
</feature>